<evidence type="ECO:0000313" key="2">
    <source>
        <dbReference type="EMBL" id="GAA2033131.1"/>
    </source>
</evidence>
<organism evidence="2 3">
    <name type="scientific">Catenulispora yoronensis</name>
    <dbReference type="NCBI Taxonomy" id="450799"/>
    <lineage>
        <taxon>Bacteria</taxon>
        <taxon>Bacillati</taxon>
        <taxon>Actinomycetota</taxon>
        <taxon>Actinomycetes</taxon>
        <taxon>Catenulisporales</taxon>
        <taxon>Catenulisporaceae</taxon>
        <taxon>Catenulispora</taxon>
    </lineage>
</organism>
<proteinExistence type="predicted"/>
<dbReference type="Proteomes" id="UP001500751">
    <property type="component" value="Unassembled WGS sequence"/>
</dbReference>
<feature type="compositionally biased region" description="Polar residues" evidence="1">
    <location>
        <begin position="295"/>
        <end position="310"/>
    </location>
</feature>
<feature type="region of interest" description="Disordered" evidence="1">
    <location>
        <begin position="180"/>
        <end position="237"/>
    </location>
</feature>
<evidence type="ECO:0008006" key="4">
    <source>
        <dbReference type="Google" id="ProtNLM"/>
    </source>
</evidence>
<dbReference type="Gene3D" id="1.20.1260.20">
    <property type="entry name" value="PPE superfamily"/>
    <property type="match status" value="1"/>
</dbReference>
<keyword evidence="3" id="KW-1185">Reference proteome</keyword>
<dbReference type="InterPro" id="IPR038332">
    <property type="entry name" value="PPE_sf"/>
</dbReference>
<evidence type="ECO:0000256" key="1">
    <source>
        <dbReference type="SAM" id="MobiDB-lite"/>
    </source>
</evidence>
<comment type="caution">
    <text evidence="2">The sequence shown here is derived from an EMBL/GenBank/DDBJ whole genome shotgun (WGS) entry which is preliminary data.</text>
</comment>
<sequence length="502" mass="54229">MTEPTFNYSHLTLNELRTLATSPQLTTLQAMPDTFHHLATRVAEVADLLTRAQSDLPNWWKGPAADQAAATLRRAATEAQDFQDSALAAATAVSRCATIVAEQQHQMANIPELPDPGVTAVIDRPATSMEALEAARQDAAYQSAREQAVQVVNGIAAQYVETRSQLAASTSLRGENFAEENQTQFSTLNPRVESNQAPTDRVTRSNSPQARNTPPPSAKYEAEENRKPNSSTLIASTPMTLKQAKEYLKVESFTNVNSGIAGLKVGSERGSHLDPAFSHPGAPEEQTTQVTSFTVEQGSQWSNRNPSHTLSKSEIDSHPGEQTPREVGLDPTKEVHKESSPDGMYASTQQHESYTHEGWPIYSTVTPEPGPHYNYSPNNSTAVSSPSGPAESINKMTVDGRGIRQPTDMTPTASYLSSGQSDHAAAAIGAQSTSRHRVVKIDAQQEPGMIPPSFGVIGSAGHGRGNRNPRPAYLTERKSVWVSETIAAPADGILTPDWFKRS</sequence>
<evidence type="ECO:0000313" key="3">
    <source>
        <dbReference type="Proteomes" id="UP001500751"/>
    </source>
</evidence>
<gene>
    <name evidence="2" type="ORF">GCM10009839_36840</name>
</gene>
<dbReference type="SUPFAM" id="SSF140453">
    <property type="entry name" value="EsxAB dimer-like"/>
    <property type="match status" value="1"/>
</dbReference>
<reference evidence="3" key="1">
    <citation type="journal article" date="2019" name="Int. J. Syst. Evol. Microbiol.">
        <title>The Global Catalogue of Microorganisms (GCM) 10K type strain sequencing project: providing services to taxonomists for standard genome sequencing and annotation.</title>
        <authorList>
            <consortium name="The Broad Institute Genomics Platform"/>
            <consortium name="The Broad Institute Genome Sequencing Center for Infectious Disease"/>
            <person name="Wu L."/>
            <person name="Ma J."/>
        </authorList>
    </citation>
    <scope>NUCLEOTIDE SEQUENCE [LARGE SCALE GENOMIC DNA]</scope>
    <source>
        <strain evidence="3">JCM 16014</strain>
    </source>
</reference>
<feature type="compositionally biased region" description="Polar residues" evidence="1">
    <location>
        <begin position="180"/>
        <end position="212"/>
    </location>
</feature>
<protein>
    <recommendedName>
        <fullName evidence="4">PPE family domain-containing protein</fullName>
    </recommendedName>
</protein>
<dbReference type="EMBL" id="BAAAQN010000019">
    <property type="protein sequence ID" value="GAA2033131.1"/>
    <property type="molecule type" value="Genomic_DNA"/>
</dbReference>
<accession>A0ABP5FWF9</accession>
<feature type="compositionally biased region" description="Polar residues" evidence="1">
    <location>
        <begin position="228"/>
        <end position="237"/>
    </location>
</feature>
<feature type="region of interest" description="Disordered" evidence="1">
    <location>
        <begin position="295"/>
        <end position="346"/>
    </location>
</feature>
<feature type="compositionally biased region" description="Basic and acidic residues" evidence="1">
    <location>
        <begin position="311"/>
        <end position="340"/>
    </location>
</feature>
<name>A0ABP5FWF9_9ACTN</name>
<dbReference type="InterPro" id="IPR036689">
    <property type="entry name" value="ESAT-6-like_sf"/>
</dbReference>